<gene>
    <name evidence="1" type="ORF">EYF80_022059</name>
</gene>
<sequence>MSHSCRTTISTYIIISAITTVSSRLAGREEPTVNTATRGGLGLKCQPRGLEVSNTRPATSFYVASLMT</sequence>
<dbReference type="AlphaFoldDB" id="A0A4Z2HRY2"/>
<name>A0A4Z2HRY2_9TELE</name>
<proteinExistence type="predicted"/>
<dbReference type="Proteomes" id="UP000314294">
    <property type="component" value="Unassembled WGS sequence"/>
</dbReference>
<protein>
    <submittedName>
        <fullName evidence="1">Uncharacterized protein</fullName>
    </submittedName>
</protein>
<dbReference type="EMBL" id="SRLO01000199">
    <property type="protein sequence ID" value="TNN67743.1"/>
    <property type="molecule type" value="Genomic_DNA"/>
</dbReference>
<comment type="caution">
    <text evidence="1">The sequence shown here is derived from an EMBL/GenBank/DDBJ whole genome shotgun (WGS) entry which is preliminary data.</text>
</comment>
<evidence type="ECO:0000313" key="1">
    <source>
        <dbReference type="EMBL" id="TNN67743.1"/>
    </source>
</evidence>
<organism evidence="1 2">
    <name type="scientific">Liparis tanakae</name>
    <name type="common">Tanaka's snailfish</name>
    <dbReference type="NCBI Taxonomy" id="230148"/>
    <lineage>
        <taxon>Eukaryota</taxon>
        <taxon>Metazoa</taxon>
        <taxon>Chordata</taxon>
        <taxon>Craniata</taxon>
        <taxon>Vertebrata</taxon>
        <taxon>Euteleostomi</taxon>
        <taxon>Actinopterygii</taxon>
        <taxon>Neopterygii</taxon>
        <taxon>Teleostei</taxon>
        <taxon>Neoteleostei</taxon>
        <taxon>Acanthomorphata</taxon>
        <taxon>Eupercaria</taxon>
        <taxon>Perciformes</taxon>
        <taxon>Cottioidei</taxon>
        <taxon>Cottales</taxon>
        <taxon>Liparidae</taxon>
        <taxon>Liparis</taxon>
    </lineage>
</organism>
<reference evidence="1 2" key="1">
    <citation type="submission" date="2019-03" db="EMBL/GenBank/DDBJ databases">
        <title>First draft genome of Liparis tanakae, snailfish: a comprehensive survey of snailfish specific genes.</title>
        <authorList>
            <person name="Kim W."/>
            <person name="Song I."/>
            <person name="Jeong J.-H."/>
            <person name="Kim D."/>
            <person name="Kim S."/>
            <person name="Ryu S."/>
            <person name="Song J.Y."/>
            <person name="Lee S.K."/>
        </authorList>
    </citation>
    <scope>NUCLEOTIDE SEQUENCE [LARGE SCALE GENOMIC DNA]</scope>
    <source>
        <tissue evidence="1">Muscle</tissue>
    </source>
</reference>
<accession>A0A4Z2HRY2</accession>
<evidence type="ECO:0000313" key="2">
    <source>
        <dbReference type="Proteomes" id="UP000314294"/>
    </source>
</evidence>
<keyword evidence="2" id="KW-1185">Reference proteome</keyword>